<dbReference type="GO" id="GO:0032259">
    <property type="term" value="P:methylation"/>
    <property type="evidence" value="ECO:0007669"/>
    <property type="project" value="UniProtKB-KW"/>
</dbReference>
<dbReference type="GO" id="GO:0008168">
    <property type="term" value="F:methyltransferase activity"/>
    <property type="evidence" value="ECO:0007669"/>
    <property type="project" value="UniProtKB-KW"/>
</dbReference>
<dbReference type="PANTHER" id="PTHR43591:SF24">
    <property type="entry name" value="2-METHOXY-6-POLYPRENYL-1,4-BENZOQUINOL METHYLASE, MITOCHONDRIAL"/>
    <property type="match status" value="1"/>
</dbReference>
<feature type="domain" description="Methyltransferase" evidence="1">
    <location>
        <begin position="38"/>
        <end position="137"/>
    </location>
</feature>
<gene>
    <name evidence="2" type="ORF">GGQ55_003294</name>
</gene>
<keyword evidence="2" id="KW-0830">Ubiquinone</keyword>
<keyword evidence="2" id="KW-0489">Methyltransferase</keyword>
<dbReference type="AlphaFoldDB" id="A0A853CIA2"/>
<name>A0A853CIA2_9ACTN</name>
<comment type="caution">
    <text evidence="2">The sequence shown here is derived from an EMBL/GenBank/DDBJ whole genome shotgun (WGS) entry which is preliminary data.</text>
</comment>
<organism evidence="2 3">
    <name type="scientific">Petropleomorpha daqingensis</name>
    <dbReference type="NCBI Taxonomy" id="2026353"/>
    <lineage>
        <taxon>Bacteria</taxon>
        <taxon>Bacillati</taxon>
        <taxon>Actinomycetota</taxon>
        <taxon>Actinomycetes</taxon>
        <taxon>Geodermatophilales</taxon>
        <taxon>Geodermatophilaceae</taxon>
        <taxon>Petropleomorpha</taxon>
    </lineage>
</organism>
<proteinExistence type="predicted"/>
<dbReference type="RefSeq" id="WP_179718538.1">
    <property type="nucleotide sequence ID" value="NZ_JACBZT010000001.1"/>
</dbReference>
<dbReference type="EMBL" id="JACBZT010000001">
    <property type="protein sequence ID" value="NYJ07016.1"/>
    <property type="molecule type" value="Genomic_DNA"/>
</dbReference>
<protein>
    <submittedName>
        <fullName evidence="2">Ubiquinone/menaquinone biosynthesis C-methylase UbiE</fullName>
    </submittedName>
</protein>
<dbReference type="Proteomes" id="UP000541969">
    <property type="component" value="Unassembled WGS sequence"/>
</dbReference>
<dbReference type="SUPFAM" id="SSF53335">
    <property type="entry name" value="S-adenosyl-L-methionine-dependent methyltransferases"/>
    <property type="match status" value="1"/>
</dbReference>
<dbReference type="CDD" id="cd02440">
    <property type="entry name" value="AdoMet_MTases"/>
    <property type="match status" value="1"/>
</dbReference>
<reference evidence="2 3" key="1">
    <citation type="submission" date="2020-07" db="EMBL/GenBank/DDBJ databases">
        <title>Sequencing the genomes of 1000 actinobacteria strains.</title>
        <authorList>
            <person name="Klenk H.-P."/>
        </authorList>
    </citation>
    <scope>NUCLEOTIDE SEQUENCE [LARGE SCALE GENOMIC DNA]</scope>
    <source>
        <strain evidence="2 3">DSM 104001</strain>
    </source>
</reference>
<dbReference type="InterPro" id="IPR041698">
    <property type="entry name" value="Methyltransf_25"/>
</dbReference>
<evidence type="ECO:0000313" key="2">
    <source>
        <dbReference type="EMBL" id="NYJ07016.1"/>
    </source>
</evidence>
<dbReference type="PANTHER" id="PTHR43591">
    <property type="entry name" value="METHYLTRANSFERASE"/>
    <property type="match status" value="1"/>
</dbReference>
<accession>A0A853CIA2</accession>
<keyword evidence="2" id="KW-0808">Transferase</keyword>
<dbReference type="InterPro" id="IPR029063">
    <property type="entry name" value="SAM-dependent_MTases_sf"/>
</dbReference>
<dbReference type="Pfam" id="PF13649">
    <property type="entry name" value="Methyltransf_25"/>
    <property type="match status" value="1"/>
</dbReference>
<evidence type="ECO:0000259" key="1">
    <source>
        <dbReference type="Pfam" id="PF13649"/>
    </source>
</evidence>
<dbReference type="Gene3D" id="3.40.50.150">
    <property type="entry name" value="Vaccinia Virus protein VP39"/>
    <property type="match status" value="1"/>
</dbReference>
<sequence>MQHYDVFAWFYEWGTEKLHGRHRREAIDLLDLKPGATVLDVPTGTGAGIPLLRSAVGATGRVVAVDYSPGMLARARSKVAKAGWDNVDLVEADARTLSRDLVGVDQVDAAICMLGLTVVPDWREVFQRVFDLVRPGGRIAVMDLYLDGKRTSGVANTYYRLLAQADSRRRVWEPLAEQADDVRTIDHDWFGGVARVVAGTKR</sequence>
<evidence type="ECO:0000313" key="3">
    <source>
        <dbReference type="Proteomes" id="UP000541969"/>
    </source>
</evidence>
<keyword evidence="3" id="KW-1185">Reference proteome</keyword>